<dbReference type="CDD" id="cd05233">
    <property type="entry name" value="SDR_c"/>
    <property type="match status" value="1"/>
</dbReference>
<gene>
    <name evidence="3" type="ORF">Adu01nite_28380</name>
</gene>
<dbReference type="EMBL" id="BOML01000022">
    <property type="protein sequence ID" value="GIE01488.1"/>
    <property type="molecule type" value="Genomic_DNA"/>
</dbReference>
<reference evidence="3 4" key="1">
    <citation type="submission" date="2021-01" db="EMBL/GenBank/DDBJ databases">
        <title>Whole genome shotgun sequence of Actinoplanes durhamensis NBRC 14914.</title>
        <authorList>
            <person name="Komaki H."/>
            <person name="Tamura T."/>
        </authorList>
    </citation>
    <scope>NUCLEOTIDE SEQUENCE [LARGE SCALE GENOMIC DNA]</scope>
    <source>
        <strain evidence="3 4">NBRC 14914</strain>
    </source>
</reference>
<evidence type="ECO:0000313" key="4">
    <source>
        <dbReference type="Proteomes" id="UP000637628"/>
    </source>
</evidence>
<dbReference type="Pfam" id="PF13561">
    <property type="entry name" value="adh_short_C2"/>
    <property type="match status" value="1"/>
</dbReference>
<dbReference type="PRINTS" id="PR00081">
    <property type="entry name" value="GDHRDH"/>
</dbReference>
<evidence type="ECO:0000313" key="3">
    <source>
        <dbReference type="EMBL" id="GIE01488.1"/>
    </source>
</evidence>
<dbReference type="PANTHER" id="PTHR43669">
    <property type="entry name" value="5-KETO-D-GLUCONATE 5-REDUCTASE"/>
    <property type="match status" value="1"/>
</dbReference>
<dbReference type="RefSeq" id="WP_203727181.1">
    <property type="nucleotide sequence ID" value="NZ_BAAATX010000017.1"/>
</dbReference>
<dbReference type="PANTHER" id="PTHR43669:SF3">
    <property type="entry name" value="ALCOHOL DEHYDROGENASE, PUTATIVE (AFU_ORTHOLOGUE AFUA_3G03445)-RELATED"/>
    <property type="match status" value="1"/>
</dbReference>
<dbReference type="InterPro" id="IPR002347">
    <property type="entry name" value="SDR_fam"/>
</dbReference>
<comment type="similarity">
    <text evidence="1">Belongs to the short-chain dehydrogenases/reductases (SDR) family.</text>
</comment>
<evidence type="ECO:0000256" key="2">
    <source>
        <dbReference type="ARBA" id="ARBA00023002"/>
    </source>
</evidence>
<protein>
    <submittedName>
        <fullName evidence="3">3-oxoacyl-ACP reductase</fullName>
    </submittedName>
</protein>
<comment type="caution">
    <text evidence="3">The sequence shown here is derived from an EMBL/GenBank/DDBJ whole genome shotgun (WGS) entry which is preliminary data.</text>
</comment>
<dbReference type="InterPro" id="IPR020904">
    <property type="entry name" value="Sc_DH/Rdtase_CS"/>
</dbReference>
<dbReference type="NCBIfam" id="NF005559">
    <property type="entry name" value="PRK07231.1"/>
    <property type="match status" value="1"/>
</dbReference>
<accession>A0ABQ3YV84</accession>
<proteinExistence type="inferred from homology"/>
<dbReference type="PROSITE" id="PS00061">
    <property type="entry name" value="ADH_SHORT"/>
    <property type="match status" value="1"/>
</dbReference>
<keyword evidence="4" id="KW-1185">Reference proteome</keyword>
<keyword evidence="2" id="KW-0560">Oxidoreductase</keyword>
<dbReference type="Proteomes" id="UP000637628">
    <property type="component" value="Unassembled WGS sequence"/>
</dbReference>
<name>A0ABQ3YV84_9ACTN</name>
<evidence type="ECO:0000256" key="1">
    <source>
        <dbReference type="ARBA" id="ARBA00006484"/>
    </source>
</evidence>
<dbReference type="Gene3D" id="3.40.50.720">
    <property type="entry name" value="NAD(P)-binding Rossmann-like Domain"/>
    <property type="match status" value="1"/>
</dbReference>
<dbReference type="SUPFAM" id="SSF51735">
    <property type="entry name" value="NAD(P)-binding Rossmann-fold domains"/>
    <property type="match status" value="1"/>
</dbReference>
<dbReference type="PRINTS" id="PR00080">
    <property type="entry name" value="SDRFAMILY"/>
</dbReference>
<dbReference type="InterPro" id="IPR036291">
    <property type="entry name" value="NAD(P)-bd_dom_sf"/>
</dbReference>
<sequence>MHQRFLGRTVVVTGASSGIGDGIARRFAAEGANLVLAARRKDRLDDLAAELGTDRALAVATDVTSEEEVRAMVVAGAARFGGIDVLVSNAGLGLAKEFAETTAADWRLVMTTDVDSCFFGAQAALPYLKRSRGSIVQIASASGLGGDRRLTAYNAAKGAVVNFTRGLAFDLGRYGIRVNAVAPSLTGPEELAGEYADMIERFNQRRALAGFSTPADVAAAVSFLASEDARFITGTILPVDGGITAGSGQPDLF</sequence>
<organism evidence="3 4">
    <name type="scientific">Paractinoplanes durhamensis</name>
    <dbReference type="NCBI Taxonomy" id="113563"/>
    <lineage>
        <taxon>Bacteria</taxon>
        <taxon>Bacillati</taxon>
        <taxon>Actinomycetota</taxon>
        <taxon>Actinomycetes</taxon>
        <taxon>Micromonosporales</taxon>
        <taxon>Micromonosporaceae</taxon>
        <taxon>Paractinoplanes</taxon>
    </lineage>
</organism>